<name>D8LHA9_ECTSI</name>
<keyword evidence="1" id="KW-0472">Membrane</keyword>
<keyword evidence="3" id="KW-1185">Reference proteome</keyword>
<gene>
    <name evidence="2" type="ORF">Esi_0019_0147</name>
</gene>
<reference evidence="2 3" key="1">
    <citation type="journal article" date="2010" name="Nature">
        <title>The Ectocarpus genome and the independent evolution of multicellularity in brown algae.</title>
        <authorList>
            <person name="Cock J.M."/>
            <person name="Sterck L."/>
            <person name="Rouze P."/>
            <person name="Scornet D."/>
            <person name="Allen A.E."/>
            <person name="Amoutzias G."/>
            <person name="Anthouard V."/>
            <person name="Artiguenave F."/>
            <person name="Aury J.M."/>
            <person name="Badger J.H."/>
            <person name="Beszteri B."/>
            <person name="Billiau K."/>
            <person name="Bonnet E."/>
            <person name="Bothwell J.H."/>
            <person name="Bowler C."/>
            <person name="Boyen C."/>
            <person name="Brownlee C."/>
            <person name="Carrano C.J."/>
            <person name="Charrier B."/>
            <person name="Cho G.Y."/>
            <person name="Coelho S.M."/>
            <person name="Collen J."/>
            <person name="Corre E."/>
            <person name="Da Silva C."/>
            <person name="Delage L."/>
            <person name="Delaroque N."/>
            <person name="Dittami S.M."/>
            <person name="Doulbeau S."/>
            <person name="Elias M."/>
            <person name="Farnham G."/>
            <person name="Gachon C.M."/>
            <person name="Gschloessl B."/>
            <person name="Heesch S."/>
            <person name="Jabbari K."/>
            <person name="Jubin C."/>
            <person name="Kawai H."/>
            <person name="Kimura K."/>
            <person name="Kloareg B."/>
            <person name="Kupper F.C."/>
            <person name="Lang D."/>
            <person name="Le Bail A."/>
            <person name="Leblanc C."/>
            <person name="Lerouge P."/>
            <person name="Lohr M."/>
            <person name="Lopez P.J."/>
            <person name="Martens C."/>
            <person name="Maumus F."/>
            <person name="Michel G."/>
            <person name="Miranda-Saavedra D."/>
            <person name="Morales J."/>
            <person name="Moreau H."/>
            <person name="Motomura T."/>
            <person name="Nagasato C."/>
            <person name="Napoli C.A."/>
            <person name="Nelson D.R."/>
            <person name="Nyvall-Collen P."/>
            <person name="Peters A.F."/>
            <person name="Pommier C."/>
            <person name="Potin P."/>
            <person name="Poulain J."/>
            <person name="Quesneville H."/>
            <person name="Read B."/>
            <person name="Rensing S.A."/>
            <person name="Ritter A."/>
            <person name="Rousvoal S."/>
            <person name="Samanta M."/>
            <person name="Samson G."/>
            <person name="Schroeder D.C."/>
            <person name="Segurens B."/>
            <person name="Strittmatter M."/>
            <person name="Tonon T."/>
            <person name="Tregear J.W."/>
            <person name="Valentin K."/>
            <person name="von Dassow P."/>
            <person name="Yamagishi T."/>
            <person name="Van de Peer Y."/>
            <person name="Wincker P."/>
        </authorList>
    </citation>
    <scope>NUCLEOTIDE SEQUENCE [LARGE SCALE GENOMIC DNA]</scope>
    <source>
        <strain evidence="3">Ec32 / CCAP1310/4</strain>
    </source>
</reference>
<sequence length="69" mass="8283">MPPVHWHKLPWRQLISHEIRRDGFKPFFIGMGISAFLCGVVPSIGFTDEDRKNSVYYQQRMRTMKYEDH</sequence>
<dbReference type="EMBL" id="FN649750">
    <property type="protein sequence ID" value="CBN74328.1"/>
    <property type="molecule type" value="Genomic_DNA"/>
</dbReference>
<evidence type="ECO:0000256" key="1">
    <source>
        <dbReference type="SAM" id="Phobius"/>
    </source>
</evidence>
<dbReference type="OMA" id="WHKLPFT"/>
<dbReference type="AlphaFoldDB" id="D8LHA9"/>
<keyword evidence="1" id="KW-1133">Transmembrane helix</keyword>
<organism evidence="2 3">
    <name type="scientific">Ectocarpus siliculosus</name>
    <name type="common">Brown alga</name>
    <name type="synonym">Conferva siliculosa</name>
    <dbReference type="NCBI Taxonomy" id="2880"/>
    <lineage>
        <taxon>Eukaryota</taxon>
        <taxon>Sar</taxon>
        <taxon>Stramenopiles</taxon>
        <taxon>Ochrophyta</taxon>
        <taxon>PX clade</taxon>
        <taxon>Phaeophyceae</taxon>
        <taxon>Ectocarpales</taxon>
        <taxon>Ectocarpaceae</taxon>
        <taxon>Ectocarpus</taxon>
    </lineage>
</organism>
<dbReference type="eggNOG" id="ENOG502S9YQ">
    <property type="taxonomic scope" value="Eukaryota"/>
</dbReference>
<feature type="transmembrane region" description="Helical" evidence="1">
    <location>
        <begin position="27"/>
        <end position="46"/>
    </location>
</feature>
<dbReference type="Proteomes" id="UP000002630">
    <property type="component" value="Linkage Group LG25"/>
</dbReference>
<dbReference type="OrthoDB" id="58250at2759"/>
<evidence type="ECO:0000313" key="3">
    <source>
        <dbReference type="Proteomes" id="UP000002630"/>
    </source>
</evidence>
<accession>D8LHA9</accession>
<dbReference type="EMBL" id="FN648364">
    <property type="protein sequence ID" value="CBN74328.1"/>
    <property type="molecule type" value="Genomic_DNA"/>
</dbReference>
<keyword evidence="1" id="KW-0812">Transmembrane</keyword>
<dbReference type="InParanoid" id="D8LHA9"/>
<evidence type="ECO:0000313" key="2">
    <source>
        <dbReference type="EMBL" id="CBN74328.1"/>
    </source>
</evidence>
<protein>
    <submittedName>
        <fullName evidence="2">Uncharacterized protein</fullName>
    </submittedName>
</protein>
<proteinExistence type="predicted"/>